<reference evidence="1" key="1">
    <citation type="journal article" date="2012" name="Nature">
        <title>The tomato genome sequence provides insights into fleshy fruit evolution.</title>
        <authorList>
            <consortium name="Tomato Genome Consortium"/>
        </authorList>
    </citation>
    <scope>NUCLEOTIDE SEQUENCE [LARGE SCALE GENOMIC DNA]</scope>
    <source>
        <strain evidence="1">cv. Heinz 1706</strain>
    </source>
</reference>
<dbReference type="Gramene" id="Solyc04g009515.1.1">
    <property type="protein sequence ID" value="Solyc04g009515.1.1"/>
    <property type="gene ID" value="Solyc04g009515.1"/>
</dbReference>
<reference evidence="1" key="2">
    <citation type="submission" date="2019-01" db="UniProtKB">
        <authorList>
            <consortium name="EnsemblPlants"/>
        </authorList>
    </citation>
    <scope>IDENTIFICATION</scope>
    <source>
        <strain evidence="1">cv. Heinz 1706</strain>
    </source>
</reference>
<accession>A0A3Q7FYV6</accession>
<sequence length="92" mass="10500">MAAYLSIECIKYYNGADASIFCLKFLFIYVLSHSMVADNICLKALGTESILQILNLAILQNTLFSELLFQYFDALYIAETATKKEKEMVVWL</sequence>
<protein>
    <submittedName>
        <fullName evidence="1">Uncharacterized protein</fullName>
    </submittedName>
</protein>
<keyword evidence="2" id="KW-1185">Reference proteome</keyword>
<evidence type="ECO:0000313" key="1">
    <source>
        <dbReference type="EnsemblPlants" id="Solyc04g009515.1.1"/>
    </source>
</evidence>
<evidence type="ECO:0000313" key="2">
    <source>
        <dbReference type="Proteomes" id="UP000004994"/>
    </source>
</evidence>
<dbReference type="EnsemblPlants" id="Solyc04g009515.1.1">
    <property type="protein sequence ID" value="Solyc04g009515.1.1"/>
    <property type="gene ID" value="Solyc04g009515.1"/>
</dbReference>
<dbReference type="Proteomes" id="UP000004994">
    <property type="component" value="Chromosome 4"/>
</dbReference>
<dbReference type="InParanoid" id="A0A3Q7FYV6"/>
<proteinExistence type="predicted"/>
<name>A0A3Q7FYV6_SOLLC</name>
<dbReference type="AlphaFoldDB" id="A0A3Q7FYV6"/>
<organism evidence="1">
    <name type="scientific">Solanum lycopersicum</name>
    <name type="common">Tomato</name>
    <name type="synonym">Lycopersicon esculentum</name>
    <dbReference type="NCBI Taxonomy" id="4081"/>
    <lineage>
        <taxon>Eukaryota</taxon>
        <taxon>Viridiplantae</taxon>
        <taxon>Streptophyta</taxon>
        <taxon>Embryophyta</taxon>
        <taxon>Tracheophyta</taxon>
        <taxon>Spermatophyta</taxon>
        <taxon>Magnoliopsida</taxon>
        <taxon>eudicotyledons</taxon>
        <taxon>Gunneridae</taxon>
        <taxon>Pentapetalae</taxon>
        <taxon>asterids</taxon>
        <taxon>lamiids</taxon>
        <taxon>Solanales</taxon>
        <taxon>Solanaceae</taxon>
        <taxon>Solanoideae</taxon>
        <taxon>Solaneae</taxon>
        <taxon>Solanum</taxon>
        <taxon>Solanum subgen. Lycopersicon</taxon>
    </lineage>
</organism>